<dbReference type="EMBL" id="CP036261">
    <property type="protein sequence ID" value="QDS89413.1"/>
    <property type="molecule type" value="Genomic_DNA"/>
</dbReference>
<keyword evidence="3" id="KW-1185">Reference proteome</keyword>
<organism evidence="2 3">
    <name type="scientific">Rosistilla ulvae</name>
    <dbReference type="NCBI Taxonomy" id="1930277"/>
    <lineage>
        <taxon>Bacteria</taxon>
        <taxon>Pseudomonadati</taxon>
        <taxon>Planctomycetota</taxon>
        <taxon>Planctomycetia</taxon>
        <taxon>Pirellulales</taxon>
        <taxon>Pirellulaceae</taxon>
        <taxon>Rosistilla</taxon>
    </lineage>
</organism>
<evidence type="ECO:0000313" key="3">
    <source>
        <dbReference type="Proteomes" id="UP000319557"/>
    </source>
</evidence>
<keyword evidence="1" id="KW-0472">Membrane</keyword>
<gene>
    <name evidence="2" type="ORF">EC9_36120</name>
</gene>
<keyword evidence="1" id="KW-0812">Transmembrane</keyword>
<protein>
    <submittedName>
        <fullName evidence="2">Uncharacterized protein</fullName>
    </submittedName>
</protein>
<sequence length="217" mass="23764">MIDSFSIALALGPLAIYLMVIGYLQSASRPTVTTGAQDTIALAIGVGGFVLAGPLVLFFPTMAYGMLGWIVWMMLGAFFLLSLLLVILTMRPRMVIYGATADDVREPLLRAAQSIDPGARLEGQQIWFPAVGTAVRLEVFSPQDTPQVVPPLQTISPVFWRRLVQATRRELGHVENASRFRGVGLLLLALVILGFVGLQIAMQPQEIVSGFREWLRL</sequence>
<feature type="transmembrane region" description="Helical" evidence="1">
    <location>
        <begin position="39"/>
        <end position="60"/>
    </location>
</feature>
<dbReference type="RefSeq" id="WP_145347125.1">
    <property type="nucleotide sequence ID" value="NZ_CP036261.1"/>
</dbReference>
<dbReference type="Proteomes" id="UP000319557">
    <property type="component" value="Chromosome"/>
</dbReference>
<name>A0A517M3G6_9BACT</name>
<dbReference type="AlphaFoldDB" id="A0A517M3G6"/>
<dbReference type="KEGG" id="ruv:EC9_36120"/>
<feature type="transmembrane region" description="Helical" evidence="1">
    <location>
        <begin position="183"/>
        <end position="202"/>
    </location>
</feature>
<proteinExistence type="predicted"/>
<accession>A0A517M3G6</accession>
<evidence type="ECO:0000313" key="2">
    <source>
        <dbReference type="EMBL" id="QDS89413.1"/>
    </source>
</evidence>
<reference evidence="2 3" key="1">
    <citation type="submission" date="2019-02" db="EMBL/GenBank/DDBJ databases">
        <title>Deep-cultivation of Planctomycetes and their phenomic and genomic characterization uncovers novel biology.</title>
        <authorList>
            <person name="Wiegand S."/>
            <person name="Jogler M."/>
            <person name="Boedeker C."/>
            <person name="Pinto D."/>
            <person name="Vollmers J."/>
            <person name="Rivas-Marin E."/>
            <person name="Kohn T."/>
            <person name="Peeters S.H."/>
            <person name="Heuer A."/>
            <person name="Rast P."/>
            <person name="Oberbeckmann S."/>
            <person name="Bunk B."/>
            <person name="Jeske O."/>
            <person name="Meyerdierks A."/>
            <person name="Storesund J.E."/>
            <person name="Kallscheuer N."/>
            <person name="Luecker S."/>
            <person name="Lage O.M."/>
            <person name="Pohl T."/>
            <person name="Merkel B.J."/>
            <person name="Hornburger P."/>
            <person name="Mueller R.-W."/>
            <person name="Bruemmer F."/>
            <person name="Labrenz M."/>
            <person name="Spormann A.M."/>
            <person name="Op den Camp H."/>
            <person name="Overmann J."/>
            <person name="Amann R."/>
            <person name="Jetten M.S.M."/>
            <person name="Mascher T."/>
            <person name="Medema M.H."/>
            <person name="Devos D.P."/>
            <person name="Kaster A.-K."/>
            <person name="Ovreas L."/>
            <person name="Rohde M."/>
            <person name="Galperin M.Y."/>
            <person name="Jogler C."/>
        </authorList>
    </citation>
    <scope>NUCLEOTIDE SEQUENCE [LARGE SCALE GENOMIC DNA]</scope>
    <source>
        <strain evidence="2 3">EC9</strain>
    </source>
</reference>
<feature type="transmembrane region" description="Helical" evidence="1">
    <location>
        <begin position="66"/>
        <end position="88"/>
    </location>
</feature>
<keyword evidence="1" id="KW-1133">Transmembrane helix</keyword>
<dbReference type="OrthoDB" id="265453at2"/>
<evidence type="ECO:0000256" key="1">
    <source>
        <dbReference type="SAM" id="Phobius"/>
    </source>
</evidence>
<feature type="transmembrane region" description="Helical" evidence="1">
    <location>
        <begin position="6"/>
        <end position="27"/>
    </location>
</feature>